<keyword evidence="3" id="KW-1185">Reference proteome</keyword>
<dbReference type="EMBL" id="CP087164">
    <property type="protein sequence ID" value="UGS33980.1"/>
    <property type="molecule type" value="Genomic_DNA"/>
</dbReference>
<accession>A0A9E6XSN2</accession>
<dbReference type="RefSeq" id="WP_259313669.1">
    <property type="nucleotide sequence ID" value="NZ_CP087164.1"/>
</dbReference>
<evidence type="ECO:0000313" key="3">
    <source>
        <dbReference type="Proteomes" id="UP001162834"/>
    </source>
</evidence>
<evidence type="ECO:0000313" key="2">
    <source>
        <dbReference type="EMBL" id="UGS33980.1"/>
    </source>
</evidence>
<name>A0A9E6XSN2_9ACTN</name>
<organism evidence="2 3">
    <name type="scientific">Capillimicrobium parvum</name>
    <dbReference type="NCBI Taxonomy" id="2884022"/>
    <lineage>
        <taxon>Bacteria</taxon>
        <taxon>Bacillati</taxon>
        <taxon>Actinomycetota</taxon>
        <taxon>Thermoleophilia</taxon>
        <taxon>Solirubrobacterales</taxon>
        <taxon>Capillimicrobiaceae</taxon>
        <taxon>Capillimicrobium</taxon>
    </lineage>
</organism>
<evidence type="ECO:0008006" key="4">
    <source>
        <dbReference type="Google" id="ProtNLM"/>
    </source>
</evidence>
<reference evidence="2" key="1">
    <citation type="journal article" date="2022" name="Int. J. Syst. Evol. Microbiol.">
        <title>Pseudomonas aegrilactucae sp. nov. and Pseudomonas morbosilactucae sp. nov., pathogens causing bacterial rot of lettuce in Japan.</title>
        <authorList>
            <person name="Sawada H."/>
            <person name="Fujikawa T."/>
            <person name="Satou M."/>
        </authorList>
    </citation>
    <scope>NUCLEOTIDE SEQUENCE</scope>
    <source>
        <strain evidence="2">0166_1</strain>
    </source>
</reference>
<sequence length="157" mass="16753">MTDWAGQASAGAEQWMTAQQEWWRTVLDAGAGQPGPVPPQWQREAIETWRAAAHRVADAQADVLLQGLGSAKPSQAEDLLAQWTATQRRLWEGWIAAVGGAAGGGAPPPAAATPPPGFQEAGQRLVQALQESAEQLVKAQEEWARTLRRRPDDGGAS</sequence>
<feature type="region of interest" description="Disordered" evidence="1">
    <location>
        <begin position="99"/>
        <end position="119"/>
    </location>
</feature>
<dbReference type="Proteomes" id="UP001162834">
    <property type="component" value="Chromosome"/>
</dbReference>
<dbReference type="KEGG" id="sbae:DSM104329_00347"/>
<feature type="compositionally biased region" description="Pro residues" evidence="1">
    <location>
        <begin position="106"/>
        <end position="117"/>
    </location>
</feature>
<proteinExistence type="predicted"/>
<protein>
    <recommendedName>
        <fullName evidence="4">Poly(3-hydroxyalkanoate) polymerase subunit PhaE</fullName>
    </recommendedName>
</protein>
<dbReference type="AlphaFoldDB" id="A0A9E6XSN2"/>
<gene>
    <name evidence="2" type="ORF">DSM104329_00347</name>
</gene>
<evidence type="ECO:0000256" key="1">
    <source>
        <dbReference type="SAM" id="MobiDB-lite"/>
    </source>
</evidence>